<dbReference type="Gene3D" id="3.30.565.10">
    <property type="entry name" value="Histidine kinase-like ATPase, C-terminal domain"/>
    <property type="match status" value="1"/>
</dbReference>
<evidence type="ECO:0008006" key="3">
    <source>
        <dbReference type="Google" id="ProtNLM"/>
    </source>
</evidence>
<keyword evidence="2" id="KW-1185">Reference proteome</keyword>
<dbReference type="SUPFAM" id="SSF55874">
    <property type="entry name" value="ATPase domain of HSP90 chaperone/DNA topoisomerase II/histidine kinase"/>
    <property type="match status" value="1"/>
</dbReference>
<gene>
    <name evidence="1" type="ORF">GNP94_23275</name>
</gene>
<organism evidence="1 2">
    <name type="scientific">Paenibacillus campinasensis</name>
    <dbReference type="NCBI Taxonomy" id="66347"/>
    <lineage>
        <taxon>Bacteria</taxon>
        <taxon>Bacillati</taxon>
        <taxon>Bacillota</taxon>
        <taxon>Bacilli</taxon>
        <taxon>Bacillales</taxon>
        <taxon>Paenibacillaceae</taxon>
        <taxon>Paenibacillus</taxon>
    </lineage>
</organism>
<dbReference type="EMBL" id="WOAA01000040">
    <property type="protein sequence ID" value="MUG68892.1"/>
    <property type="molecule type" value="Genomic_DNA"/>
</dbReference>
<dbReference type="RefSeq" id="WP_155619118.1">
    <property type="nucleotide sequence ID" value="NZ_WOAA01000040.1"/>
</dbReference>
<proteinExistence type="predicted"/>
<reference evidence="1 2" key="1">
    <citation type="submission" date="2019-11" db="EMBL/GenBank/DDBJ databases">
        <title>Draft genome sequences of five Paenibacillus species of dairy origin.</title>
        <authorList>
            <person name="Olajide A.M."/>
            <person name="Chen S."/>
            <person name="Lapointe G."/>
        </authorList>
    </citation>
    <scope>NUCLEOTIDE SEQUENCE [LARGE SCALE GENOMIC DNA]</scope>
    <source>
        <strain evidence="1 2">3CS1</strain>
    </source>
</reference>
<name>A0ABW9T8E4_9BACL</name>
<accession>A0ABW9T8E4</accession>
<evidence type="ECO:0000313" key="2">
    <source>
        <dbReference type="Proteomes" id="UP000435177"/>
    </source>
</evidence>
<protein>
    <recommendedName>
        <fullName evidence="3">ATP-binding protein</fullName>
    </recommendedName>
</protein>
<comment type="caution">
    <text evidence="1">The sequence shown here is derived from an EMBL/GenBank/DDBJ whole genome shotgun (WGS) entry which is preliminary data.</text>
</comment>
<dbReference type="InterPro" id="IPR036890">
    <property type="entry name" value="HATPase_C_sf"/>
</dbReference>
<sequence>MNIDLQGRIRNINLPTYTPLIPLFEAIVNSIQAVEATGEKLDENYIRIQVLRDTSQMIMDIPDSPYNYPITGFIISDTGVGFNDENFNSFKTSDSTYKSSIGGKGVGRLTWLKAFDSVKIESSYFDSYELKGRSFCFTIEEGVTNVEELYMQKETNRNTTVKLLNYKKNYASKVPKSLNVIANRIVEHCLSFFILEKCPNMVIFDEFDSINLNQHFRSHVDHNMTSDTFEINEYQFNIKHIKLLFAKDHKVYLCANNRVVRDERITNQIPGLPKKIEAENGETFVYSAYVTSDYFDLNVNAERTDFIGYMNDDSSILPDEISWKSIFEKIYEKASDYLSDYLVPIQRKKVEKINEYVMNEAPQYRRLLRNYTEKIAQINPDVANNKSQLDLELYKIKQFDEMKNLVEVRSILEMKEDDITDIEAYQKKYDEILQKINDESKMDLAKYIVKRRTLLNLLEKSLKIQDSGKYLLERNVHELIIPLRTTSDDIDFESHNLWIIDEKLAYHKYLASDIPLNKNAAIISDDNSRPDIIVFNHPHAFALEKPYNSIVIVEFKRPCRDDYDSNTDGNNPIDQVYNYISVIKQSKVRDKDGRPLNLSPNTPFYCYIICDMTSKLDETAKKNNYKSTPDGMGYFYFHDFYNAYIEIITYDKLLSDAMNRNRVLFDKLKIL</sequence>
<dbReference type="Proteomes" id="UP000435177">
    <property type="component" value="Unassembled WGS sequence"/>
</dbReference>
<evidence type="ECO:0000313" key="1">
    <source>
        <dbReference type="EMBL" id="MUG68892.1"/>
    </source>
</evidence>